<protein>
    <recommendedName>
        <fullName evidence="2">ClpX-type ZB domain-containing protein</fullName>
    </recommendedName>
</protein>
<keyword evidence="1" id="KW-0143">Chaperone</keyword>
<evidence type="ECO:0000259" key="2">
    <source>
        <dbReference type="PROSITE" id="PS51902"/>
    </source>
</evidence>
<evidence type="ECO:0000313" key="3">
    <source>
        <dbReference type="EMBL" id="PSR44065.1"/>
    </source>
</evidence>
<evidence type="ECO:0000313" key="4">
    <source>
        <dbReference type="Proteomes" id="UP000240892"/>
    </source>
</evidence>
<dbReference type="GO" id="GO:0046983">
    <property type="term" value="F:protein dimerization activity"/>
    <property type="evidence" value="ECO:0007669"/>
    <property type="project" value="UniProtKB-UniRule"/>
</dbReference>
<dbReference type="InterPro" id="IPR059188">
    <property type="entry name" value="Znf_CLPX-like"/>
</dbReference>
<keyword evidence="4" id="KW-1185">Reference proteome</keyword>
<comment type="caution">
    <text evidence="3">The sequence shown here is derived from an EMBL/GenBank/DDBJ whole genome shotgun (WGS) entry which is preliminary data.</text>
</comment>
<dbReference type="Proteomes" id="UP000240892">
    <property type="component" value="Unassembled WGS sequence"/>
</dbReference>
<gene>
    <name evidence="3" type="ORF">C8256_25180</name>
</gene>
<feature type="binding site" evidence="1">
    <location>
        <position position="38"/>
    </location>
    <ligand>
        <name>Zn(2+)</name>
        <dbReference type="ChEBI" id="CHEBI:29105"/>
    </ligand>
</feature>
<keyword evidence="1" id="KW-0479">Metal-binding</keyword>
<dbReference type="Pfam" id="PF06689">
    <property type="entry name" value="zf-C4_ClpX"/>
    <property type="match status" value="1"/>
</dbReference>
<dbReference type="RefSeq" id="WP_102596068.1">
    <property type="nucleotide sequence ID" value="NZ_CABMMU010000052.1"/>
</dbReference>
<reference evidence="3 4" key="1">
    <citation type="submission" date="2018-03" db="EMBL/GenBank/DDBJ databases">
        <title>First report of an OXA-48+CTX-M-M-producing Kluyvera ascorbata clone recovered from patients admitted in a University Hospital in Madrid, Spain.</title>
        <authorList>
            <person name="Hernandez-Garcia M."/>
            <person name="Leon-Sampedro R."/>
            <person name="Perez-Viso B."/>
            <person name="Morosini M.I."/>
            <person name="Lopez-Fresnena N."/>
            <person name="Coque T.M."/>
            <person name="Bonten M."/>
            <person name="Malhotra-Kumar S."/>
            <person name="Ruiz-Garbajosa P."/>
            <person name="Canton R."/>
        </authorList>
    </citation>
    <scope>NUCLEOTIDE SEQUENCE [LARGE SCALE GENOMIC DNA]</scope>
    <source>
        <strain evidence="3 4">KA2</strain>
    </source>
</reference>
<dbReference type="EMBL" id="PYHO01000052">
    <property type="protein sequence ID" value="PSR44065.1"/>
    <property type="molecule type" value="Genomic_DNA"/>
</dbReference>
<dbReference type="InterPro" id="IPR010603">
    <property type="entry name" value="Znf_CppX_C4"/>
</dbReference>
<sequence length="69" mass="7544">MPNQSGKANPHPTHKCSFCGKTNNDVATIITGDGACICDECVYVCVEIIFKQNRRTHSEHDVNGESHAN</sequence>
<feature type="binding site" evidence="1">
    <location>
        <position position="16"/>
    </location>
    <ligand>
        <name>Zn(2+)</name>
        <dbReference type="ChEBI" id="CHEBI:29105"/>
    </ligand>
</feature>
<feature type="binding site" evidence="1">
    <location>
        <position position="41"/>
    </location>
    <ligand>
        <name>Zn(2+)</name>
        <dbReference type="ChEBI" id="CHEBI:29105"/>
    </ligand>
</feature>
<keyword evidence="1" id="KW-0862">Zinc</keyword>
<dbReference type="GO" id="GO:0051082">
    <property type="term" value="F:unfolded protein binding"/>
    <property type="evidence" value="ECO:0007669"/>
    <property type="project" value="UniProtKB-UniRule"/>
</dbReference>
<dbReference type="GO" id="GO:0006457">
    <property type="term" value="P:protein folding"/>
    <property type="evidence" value="ECO:0007669"/>
    <property type="project" value="UniProtKB-UniRule"/>
</dbReference>
<dbReference type="AlphaFoldDB" id="A0A2T2XUX1"/>
<dbReference type="PROSITE" id="PS51902">
    <property type="entry name" value="CLPX_ZB"/>
    <property type="match status" value="1"/>
</dbReference>
<dbReference type="SMART" id="SM00994">
    <property type="entry name" value="zf-C4_ClpX"/>
    <property type="match status" value="1"/>
</dbReference>
<accession>A0A2T2XUX1</accession>
<organism evidence="3 4">
    <name type="scientific">Kluyvera genomosp. 2</name>
    <dbReference type="NCBI Taxonomy" id="2774054"/>
    <lineage>
        <taxon>Bacteria</taxon>
        <taxon>Pseudomonadati</taxon>
        <taxon>Pseudomonadota</taxon>
        <taxon>Gammaproteobacteria</taxon>
        <taxon>Enterobacterales</taxon>
        <taxon>Enterobacteriaceae</taxon>
        <taxon>Kluyvera</taxon>
    </lineage>
</organism>
<feature type="domain" description="ClpX-type ZB" evidence="2">
    <location>
        <begin position="2"/>
        <end position="57"/>
    </location>
</feature>
<name>A0A2T2XUX1_9ENTR</name>
<feature type="binding site" evidence="1">
    <location>
        <position position="19"/>
    </location>
    <ligand>
        <name>Zn(2+)</name>
        <dbReference type="ChEBI" id="CHEBI:29105"/>
    </ligand>
</feature>
<dbReference type="GO" id="GO:0008270">
    <property type="term" value="F:zinc ion binding"/>
    <property type="evidence" value="ECO:0007669"/>
    <property type="project" value="UniProtKB-UniRule"/>
</dbReference>
<dbReference type="Gene3D" id="6.20.220.10">
    <property type="entry name" value="ClpX chaperone, C4-type zinc finger domain"/>
    <property type="match status" value="1"/>
</dbReference>
<dbReference type="InterPro" id="IPR038366">
    <property type="entry name" value="Znf_CppX_C4_sf"/>
</dbReference>
<proteinExistence type="inferred from homology"/>
<evidence type="ECO:0000256" key="1">
    <source>
        <dbReference type="PROSITE-ProRule" id="PRU01250"/>
    </source>
</evidence>
<comment type="similarity">
    <text evidence="1">Belongs to the ClpX chaperone family.</text>
</comment>
<dbReference type="SUPFAM" id="SSF57716">
    <property type="entry name" value="Glucocorticoid receptor-like (DNA-binding domain)"/>
    <property type="match status" value="1"/>
</dbReference>